<dbReference type="InterPro" id="IPR002078">
    <property type="entry name" value="Sigma_54_int"/>
</dbReference>
<dbReference type="InterPro" id="IPR036662">
    <property type="entry name" value="PTS_EIIA_man-typ_sf"/>
</dbReference>
<organism evidence="8 9">
    <name type="scientific">Enterococcus villorum</name>
    <dbReference type="NCBI Taxonomy" id="112904"/>
    <lineage>
        <taxon>Bacteria</taxon>
        <taxon>Bacillati</taxon>
        <taxon>Bacillota</taxon>
        <taxon>Bacilli</taxon>
        <taxon>Lactobacillales</taxon>
        <taxon>Enterococcaceae</taxon>
        <taxon>Enterococcus</taxon>
    </lineage>
</organism>
<dbReference type="PROSITE" id="PS50045">
    <property type="entry name" value="SIGMA54_INTERACT_4"/>
    <property type="match status" value="1"/>
</dbReference>
<reference evidence="8 9" key="1">
    <citation type="journal article" date="2017" name="BMC Microbiol.">
        <title>Comparative genomics of Enterococcus spp. isolated from bovine feces.</title>
        <authorList>
            <person name="Beukers A.G."/>
            <person name="Zaheer R."/>
            <person name="Goji N."/>
            <person name="Amoako K.K."/>
            <person name="Chaves A.V."/>
            <person name="Ward M.P."/>
            <person name="McAllister T.A."/>
        </authorList>
    </citation>
    <scope>NUCLEOTIDE SEQUENCE [LARGE SCALE GENOMIC DNA]</scope>
    <source>
        <strain evidence="8 9">F1129D 143</strain>
    </source>
</reference>
<dbReference type="GO" id="GO:0006355">
    <property type="term" value="P:regulation of DNA-templated transcription"/>
    <property type="evidence" value="ECO:0007669"/>
    <property type="project" value="InterPro"/>
</dbReference>
<protein>
    <submittedName>
        <fullName evidence="8">Transcription antiterminator BglG</fullName>
    </submittedName>
</protein>
<dbReference type="GO" id="GO:0009401">
    <property type="term" value="P:phosphoenolpyruvate-dependent sugar phosphotransferase system"/>
    <property type="evidence" value="ECO:0007669"/>
    <property type="project" value="InterPro"/>
</dbReference>
<keyword evidence="3" id="KW-0067">ATP-binding</keyword>
<dbReference type="InterPro" id="IPR003593">
    <property type="entry name" value="AAA+_ATPase"/>
</dbReference>
<dbReference type="Proteomes" id="UP000192477">
    <property type="component" value="Unassembled WGS sequence"/>
</dbReference>
<dbReference type="GO" id="GO:0005524">
    <property type="term" value="F:ATP binding"/>
    <property type="evidence" value="ECO:0007669"/>
    <property type="project" value="UniProtKB-KW"/>
</dbReference>
<gene>
    <name evidence="8" type="ORF">BH747_05100</name>
</gene>
<dbReference type="Gene3D" id="1.10.1790.10">
    <property type="entry name" value="PRD domain"/>
    <property type="match status" value="1"/>
</dbReference>
<dbReference type="AlphaFoldDB" id="A0A1V8YDT7"/>
<dbReference type="PROSITE" id="PS00676">
    <property type="entry name" value="SIGMA54_INTERACT_2"/>
    <property type="match status" value="1"/>
</dbReference>
<dbReference type="SUPFAM" id="SSF53062">
    <property type="entry name" value="PTS system fructose IIA component-like"/>
    <property type="match status" value="1"/>
</dbReference>
<dbReference type="OrthoDB" id="9771372at2"/>
<dbReference type="Gene3D" id="3.40.50.510">
    <property type="entry name" value="Phosphotransferase system, mannose-type IIA component"/>
    <property type="match status" value="1"/>
</dbReference>
<proteinExistence type="predicted"/>
<sequence length="922" mass="106473">MLKKEIQHYLENQTAFIDLTQLNEVFTAQYLAEHFKVKRNTVSHYLNQLNEEGILVKINSRPVYYFHKSAFEQQFFSLRKKYYTSPKEIMAEQPIFTRNKDLFSLVIGHDASLKESIEQIKTALFYPDGGLPVLLTGESGTGKSFLVNMIYQYCLAYDLLPENAPFVTLNCAQYANNPELLTSNLFGHVNGAYTGATQDKIGAFEAADGGMLFLDEVHRLSPEGQEKLFTYLDQGIIYRMGETNKGRKLNVRLFFATTEEVTNYFLPTFMRRIPFKIDLPSLKARSKEERLELIYSFFLNEQRKINRPMKVSGQVLSLLTHQSFSGNIGELKNSVKVAVAKAFAEQKEENNLSIKLQHLQRHLLKVPHQEPSSQASVWITDKKELHHLIEKWHPEQERIIRCFETLLLTFKKNGSKLSDCEEKLKEEVVYLFDFLLFETSRQEKHELLVYWLHLIRETLKQMESAYQIRFDGNTVYALSYYLYQRSTVKWLPEDQTIVQLMKELNRQLENMYPANYHYAHRLLELTQAKLDLETTLLDHILLTIYLRRTKWTKGQSLPKAIIAAHGYATASSMANVANRLLGQDLFESFDMPLDVTPQQIADEIIDYSNHHDLSNGLIILVDMGSLKEIYQLFKDQVFAPIVILNNVTTPLVINIGEKMQETTDLEELVQATVASTKAEWKMIYPQKNKPKALLITCVTGIGTAVHMSELLEKSLPVNGLLKIIPYEYQVLTQKKASESVFSMYDVIGIIGTTNPKIDAIPYLSLESLISGEKMDKLVQWLTPIFSIKEKEAFGQQFVRHFSLEKVLESVTILDTEKVMTEIELFMQELEIRLDKRINMLQKIALYVHVSCLIERLIRQIPIETYDGQEQLVQCQKETLAQIKEAFSVIEEHYSVIIPLSEVAYIYDILVNVDEKIGKEEEF</sequence>
<evidence type="ECO:0000313" key="9">
    <source>
        <dbReference type="Proteomes" id="UP000192477"/>
    </source>
</evidence>
<dbReference type="Pfam" id="PF03610">
    <property type="entry name" value="EIIA-man"/>
    <property type="match status" value="1"/>
</dbReference>
<dbReference type="PANTHER" id="PTHR32071:SF38">
    <property type="entry name" value="PSP OPERON TRANSCRIPTIONAL ACTIVATOR"/>
    <property type="match status" value="1"/>
</dbReference>
<name>A0A1V8YDT7_9ENTE</name>
<dbReference type="Pfam" id="PF25601">
    <property type="entry name" value="AAA_lid_14"/>
    <property type="match status" value="1"/>
</dbReference>
<dbReference type="InterPro" id="IPR025943">
    <property type="entry name" value="Sigma_54_int_dom_ATP-bd_2"/>
</dbReference>
<dbReference type="SUPFAM" id="SSF63520">
    <property type="entry name" value="PTS-regulatory domain, PRD"/>
    <property type="match status" value="1"/>
</dbReference>
<dbReference type="Pfam" id="PF00874">
    <property type="entry name" value="PRD"/>
    <property type="match status" value="1"/>
</dbReference>
<keyword evidence="4" id="KW-0238">DNA-binding</keyword>
<dbReference type="InterPro" id="IPR025662">
    <property type="entry name" value="Sigma_54_int_dom_ATP-bd_1"/>
</dbReference>
<dbReference type="InterPro" id="IPR011608">
    <property type="entry name" value="PRD"/>
</dbReference>
<dbReference type="STRING" id="112904.BH747_05100"/>
<evidence type="ECO:0000313" key="8">
    <source>
        <dbReference type="EMBL" id="OQO70779.1"/>
    </source>
</evidence>
<dbReference type="Pfam" id="PF00158">
    <property type="entry name" value="Sigma54_activat"/>
    <property type="match status" value="1"/>
</dbReference>
<dbReference type="GO" id="GO:0016020">
    <property type="term" value="C:membrane"/>
    <property type="evidence" value="ECO:0007669"/>
    <property type="project" value="InterPro"/>
</dbReference>
<evidence type="ECO:0000256" key="4">
    <source>
        <dbReference type="ARBA" id="ARBA00023125"/>
    </source>
</evidence>
<dbReference type="EMBL" id="MJEA01000003">
    <property type="protein sequence ID" value="OQO70779.1"/>
    <property type="molecule type" value="Genomic_DNA"/>
</dbReference>
<dbReference type="GO" id="GO:0003677">
    <property type="term" value="F:DNA binding"/>
    <property type="evidence" value="ECO:0007669"/>
    <property type="project" value="UniProtKB-KW"/>
</dbReference>
<dbReference type="RefSeq" id="WP_081183109.1">
    <property type="nucleotide sequence ID" value="NZ_MJEA01000003.1"/>
</dbReference>
<keyword evidence="2" id="KW-0547">Nucleotide-binding</keyword>
<dbReference type="InterPro" id="IPR027417">
    <property type="entry name" value="P-loop_NTPase"/>
</dbReference>
<dbReference type="InterPro" id="IPR036634">
    <property type="entry name" value="PRD_sf"/>
</dbReference>
<dbReference type="PROSITE" id="PS00675">
    <property type="entry name" value="SIGMA54_INTERACT_1"/>
    <property type="match status" value="1"/>
</dbReference>
<dbReference type="PROSITE" id="PS51372">
    <property type="entry name" value="PRD_2"/>
    <property type="match status" value="1"/>
</dbReference>
<evidence type="ECO:0000256" key="2">
    <source>
        <dbReference type="ARBA" id="ARBA00022741"/>
    </source>
</evidence>
<dbReference type="Gene3D" id="1.10.8.60">
    <property type="match status" value="1"/>
</dbReference>
<accession>A0A1V8YDT7</accession>
<evidence type="ECO:0000259" key="5">
    <source>
        <dbReference type="PROSITE" id="PS50045"/>
    </source>
</evidence>
<dbReference type="GO" id="GO:0016740">
    <property type="term" value="F:transferase activity"/>
    <property type="evidence" value="ECO:0007669"/>
    <property type="project" value="UniProtKB-KW"/>
</dbReference>
<dbReference type="CDD" id="cd00009">
    <property type="entry name" value="AAA"/>
    <property type="match status" value="1"/>
</dbReference>
<feature type="domain" description="PTS EIIA type-4" evidence="6">
    <location>
        <begin position="557"/>
        <end position="683"/>
    </location>
</feature>
<dbReference type="PANTHER" id="PTHR32071">
    <property type="entry name" value="TRANSCRIPTIONAL REGULATORY PROTEIN"/>
    <property type="match status" value="1"/>
</dbReference>
<comment type="caution">
    <text evidence="8">The sequence shown here is derived from an EMBL/GenBank/DDBJ whole genome shotgun (WGS) entry which is preliminary data.</text>
</comment>
<dbReference type="SUPFAM" id="SSF52540">
    <property type="entry name" value="P-loop containing nucleoside triphosphate hydrolases"/>
    <property type="match status" value="1"/>
</dbReference>
<evidence type="ECO:0000256" key="3">
    <source>
        <dbReference type="ARBA" id="ARBA00022840"/>
    </source>
</evidence>
<evidence type="ECO:0000259" key="7">
    <source>
        <dbReference type="PROSITE" id="PS51372"/>
    </source>
</evidence>
<dbReference type="InterPro" id="IPR058031">
    <property type="entry name" value="AAA_lid_NorR"/>
</dbReference>
<dbReference type="PROSITE" id="PS51096">
    <property type="entry name" value="PTS_EIIA_TYPE_4"/>
    <property type="match status" value="1"/>
</dbReference>
<keyword evidence="1" id="KW-0808">Transferase</keyword>
<dbReference type="SUPFAM" id="SSF46785">
    <property type="entry name" value="Winged helix' DNA-binding domain"/>
    <property type="match status" value="1"/>
</dbReference>
<feature type="domain" description="PRD" evidence="7">
    <location>
        <begin position="813"/>
        <end position="919"/>
    </location>
</feature>
<dbReference type="Gene3D" id="3.40.50.300">
    <property type="entry name" value="P-loop containing nucleotide triphosphate hydrolases"/>
    <property type="match status" value="1"/>
</dbReference>
<evidence type="ECO:0000259" key="6">
    <source>
        <dbReference type="PROSITE" id="PS51096"/>
    </source>
</evidence>
<dbReference type="SMART" id="SM00382">
    <property type="entry name" value="AAA"/>
    <property type="match status" value="1"/>
</dbReference>
<evidence type="ECO:0000256" key="1">
    <source>
        <dbReference type="ARBA" id="ARBA00022679"/>
    </source>
</evidence>
<dbReference type="InterPro" id="IPR004701">
    <property type="entry name" value="PTS_EIIA_man-typ"/>
</dbReference>
<feature type="domain" description="Sigma-54 factor interaction" evidence="5">
    <location>
        <begin position="106"/>
        <end position="340"/>
    </location>
</feature>
<dbReference type="InterPro" id="IPR036390">
    <property type="entry name" value="WH_DNA-bd_sf"/>
</dbReference>